<organism evidence="2 3">
    <name type="scientific">Sporosarcina globispora</name>
    <name type="common">Bacillus globisporus</name>
    <dbReference type="NCBI Taxonomy" id="1459"/>
    <lineage>
        <taxon>Bacteria</taxon>
        <taxon>Bacillati</taxon>
        <taxon>Bacillota</taxon>
        <taxon>Bacilli</taxon>
        <taxon>Bacillales</taxon>
        <taxon>Caryophanaceae</taxon>
        <taxon>Sporosarcina</taxon>
    </lineage>
</organism>
<evidence type="ECO:0000313" key="3">
    <source>
        <dbReference type="Proteomes" id="UP000037109"/>
    </source>
</evidence>
<keyword evidence="3" id="KW-1185">Reference proteome</keyword>
<reference evidence="3" key="1">
    <citation type="submission" date="2015-07" db="EMBL/GenBank/DDBJ databases">
        <title>Fjat-10036 dsm4.</title>
        <authorList>
            <person name="Liu B."/>
            <person name="Wang J."/>
            <person name="Zhu Y."/>
            <person name="Liu G."/>
            <person name="Chen Q."/>
            <person name="Chen Z."/>
            <person name="Lan J."/>
            <person name="Che J."/>
            <person name="Ge C."/>
            <person name="Shi H."/>
            <person name="Pan Z."/>
            <person name="Liu X."/>
        </authorList>
    </citation>
    <scope>NUCLEOTIDE SEQUENCE [LARGE SCALE GENOMIC DNA]</scope>
    <source>
        <strain evidence="3">DSM 4</strain>
    </source>
</reference>
<accession>A0A0M0G8H3</accession>
<dbReference type="RefSeq" id="WP_053433418.1">
    <property type="nucleotide sequence ID" value="NZ_LGUF01000007.1"/>
</dbReference>
<dbReference type="InterPro" id="IPR035218">
    <property type="entry name" value="DUF5327"/>
</dbReference>
<name>A0A0M0G8H3_SPOGL</name>
<evidence type="ECO:0000313" key="2">
    <source>
        <dbReference type="EMBL" id="KON86058.1"/>
    </source>
</evidence>
<feature type="region of interest" description="Disordered" evidence="1">
    <location>
        <begin position="62"/>
        <end position="91"/>
    </location>
</feature>
<evidence type="ECO:0000256" key="1">
    <source>
        <dbReference type="SAM" id="MobiDB-lite"/>
    </source>
</evidence>
<sequence length="91" mass="9898">MNISIQKLLGKMEKELLEAKSSSSDARIRERVQAIKSLCELVLEESDTGSVAAVSSISHTYSAPPAAQPANLQPKKMQMDDEANGDSLFDF</sequence>
<dbReference type="EMBL" id="LGUF01000007">
    <property type="protein sequence ID" value="KON86058.1"/>
    <property type="molecule type" value="Genomic_DNA"/>
</dbReference>
<feature type="compositionally biased region" description="Low complexity" evidence="1">
    <location>
        <begin position="63"/>
        <end position="74"/>
    </location>
</feature>
<dbReference type="Proteomes" id="UP000037109">
    <property type="component" value="Unassembled WGS sequence"/>
</dbReference>
<dbReference type="AlphaFoldDB" id="A0A0M0G8H3"/>
<protein>
    <submittedName>
        <fullName evidence="2">Uncharacterized protein</fullName>
    </submittedName>
</protein>
<dbReference type="Pfam" id="PF17261">
    <property type="entry name" value="DUF5327"/>
    <property type="match status" value="1"/>
</dbReference>
<dbReference type="OrthoDB" id="2361717at2"/>
<comment type="caution">
    <text evidence="2">The sequence shown here is derived from an EMBL/GenBank/DDBJ whole genome shotgun (WGS) entry which is preliminary data.</text>
</comment>
<proteinExistence type="predicted"/>
<dbReference type="PATRIC" id="fig|1459.3.peg.820"/>
<gene>
    <name evidence="2" type="ORF">AF332_03990</name>
</gene>